<evidence type="ECO:0000313" key="3">
    <source>
        <dbReference type="Proteomes" id="UP000070089"/>
    </source>
</evidence>
<protein>
    <submittedName>
        <fullName evidence="2">Uncharacterized protein</fullName>
    </submittedName>
</protein>
<dbReference type="Proteomes" id="UP000070089">
    <property type="component" value="Unassembled WGS sequence"/>
</dbReference>
<feature type="compositionally biased region" description="Polar residues" evidence="1">
    <location>
        <begin position="122"/>
        <end position="134"/>
    </location>
</feature>
<sequence length="446" mass="50889">MYAPLDDSPHLDYEMDCYSPSYIGFSGPYMHEMPELLENHNLQQTPIYPDSIDVHIHKDLIDYSAVKEPPSTESQGLTPQVSHISNYSYHAAGNPSYCFTDGGSCMNSGLDSVLHGSKYLSNLSTENDTDQPADSQRKSGTPRKDIPTNEYTANTIAQRRTLEPGPCAEFSQRPRQTVPPPLPDSFCDSVKELACSSMLEQTPLYPTGDREQSGSVDIAVDYPQKREGHPRPIHHSVHRQSSPFTTSANAPTLSFLLQGTPQQYDHRSSGYERPATKHQVHDRYIVSAEKPYVYQYTEQSCIHRQMNYQLFLRSYQYFYGLGDEELDLQQDALTSRDNVVTPQYSQQERSASSTLYKGLFCANKECCGLLIDNLTRSPYCSKQCQVREQNMRQARVKPRETLIRRKDSLFRFLRTLPELNFERTQIIPIVRNFLRGGLNARLRQVD</sequence>
<gene>
    <name evidence="2" type="ORF">QR46_3094</name>
</gene>
<feature type="region of interest" description="Disordered" evidence="1">
    <location>
        <begin position="226"/>
        <end position="245"/>
    </location>
</feature>
<dbReference type="OrthoDB" id="10251286at2759"/>
<feature type="region of interest" description="Disordered" evidence="1">
    <location>
        <begin position="122"/>
        <end position="181"/>
    </location>
</feature>
<feature type="compositionally biased region" description="Polar residues" evidence="1">
    <location>
        <begin position="149"/>
        <end position="158"/>
    </location>
</feature>
<organism evidence="2 3">
    <name type="scientific">Giardia duodenalis assemblage B</name>
    <dbReference type="NCBI Taxonomy" id="1394984"/>
    <lineage>
        <taxon>Eukaryota</taxon>
        <taxon>Metamonada</taxon>
        <taxon>Diplomonadida</taxon>
        <taxon>Hexamitidae</taxon>
        <taxon>Giardiinae</taxon>
        <taxon>Giardia</taxon>
    </lineage>
</organism>
<evidence type="ECO:0000256" key="1">
    <source>
        <dbReference type="SAM" id="MobiDB-lite"/>
    </source>
</evidence>
<proteinExistence type="predicted"/>
<comment type="caution">
    <text evidence="2">The sequence shown here is derived from an EMBL/GenBank/DDBJ whole genome shotgun (WGS) entry which is preliminary data.</text>
</comment>
<dbReference type="AlphaFoldDB" id="A0A132NSA6"/>
<name>A0A132NSA6_GIAIN</name>
<dbReference type="EMBL" id="JXTI01000093">
    <property type="protein sequence ID" value="KWX12916.1"/>
    <property type="molecule type" value="Genomic_DNA"/>
</dbReference>
<evidence type="ECO:0000313" key="2">
    <source>
        <dbReference type="EMBL" id="KWX12916.1"/>
    </source>
</evidence>
<dbReference type="VEuPathDB" id="GiardiaDB:QR46_3094"/>
<accession>A0A132NSA6</accession>
<reference evidence="2 3" key="1">
    <citation type="journal article" date="2015" name="Mol. Biochem. Parasitol.">
        <title>Identification of polymorphic genes for use in assemblage B genotyping assays through comparative genomics of multiple assemblage B Giardia duodenalis isolates.</title>
        <authorList>
            <person name="Wielinga C."/>
            <person name="Thompson R.C."/>
            <person name="Monis P."/>
            <person name="Ryan U."/>
        </authorList>
    </citation>
    <scope>NUCLEOTIDE SEQUENCE [LARGE SCALE GENOMIC DNA]</scope>
    <source>
        <strain evidence="2 3">BAH15c1</strain>
    </source>
</reference>